<gene>
    <name evidence="1" type="ORF">AVEN_33154_1</name>
</gene>
<reference evidence="1 2" key="1">
    <citation type="journal article" date="2019" name="Sci. Rep.">
        <title>Orb-weaving spider Araneus ventricosus genome elucidates the spidroin gene catalogue.</title>
        <authorList>
            <person name="Kono N."/>
            <person name="Nakamura H."/>
            <person name="Ohtoshi R."/>
            <person name="Moran D.A.P."/>
            <person name="Shinohara A."/>
            <person name="Yoshida Y."/>
            <person name="Fujiwara M."/>
            <person name="Mori M."/>
            <person name="Tomita M."/>
            <person name="Arakawa K."/>
        </authorList>
    </citation>
    <scope>NUCLEOTIDE SEQUENCE [LARGE SCALE GENOMIC DNA]</scope>
</reference>
<name>A0A4Y2LFT8_ARAVE</name>
<comment type="caution">
    <text evidence="1">The sequence shown here is derived from an EMBL/GenBank/DDBJ whole genome shotgun (WGS) entry which is preliminary data.</text>
</comment>
<keyword evidence="2" id="KW-1185">Reference proteome</keyword>
<dbReference type="Proteomes" id="UP000499080">
    <property type="component" value="Unassembled WGS sequence"/>
</dbReference>
<dbReference type="EMBL" id="BGPR01005803">
    <property type="protein sequence ID" value="GBN13548.1"/>
    <property type="molecule type" value="Genomic_DNA"/>
</dbReference>
<organism evidence="1 2">
    <name type="scientific">Araneus ventricosus</name>
    <name type="common">Orbweaver spider</name>
    <name type="synonym">Epeira ventricosa</name>
    <dbReference type="NCBI Taxonomy" id="182803"/>
    <lineage>
        <taxon>Eukaryota</taxon>
        <taxon>Metazoa</taxon>
        <taxon>Ecdysozoa</taxon>
        <taxon>Arthropoda</taxon>
        <taxon>Chelicerata</taxon>
        <taxon>Arachnida</taxon>
        <taxon>Araneae</taxon>
        <taxon>Araneomorphae</taxon>
        <taxon>Entelegynae</taxon>
        <taxon>Araneoidea</taxon>
        <taxon>Araneidae</taxon>
        <taxon>Araneus</taxon>
    </lineage>
</organism>
<evidence type="ECO:0000313" key="2">
    <source>
        <dbReference type="Proteomes" id="UP000499080"/>
    </source>
</evidence>
<dbReference type="AlphaFoldDB" id="A0A4Y2LFT8"/>
<evidence type="ECO:0000313" key="1">
    <source>
        <dbReference type="EMBL" id="GBN13548.1"/>
    </source>
</evidence>
<protein>
    <submittedName>
        <fullName evidence="1">Uncharacterized protein</fullName>
    </submittedName>
</protein>
<accession>A0A4Y2LFT8</accession>
<sequence>MGAEYAFAYGVEMSKSDPESDRDLDNREREWVQFLSLPLFGRLVVRSRLLSMWVLGLKPAGVVRKLRERVPIRVSPSSSDRS</sequence>
<proteinExistence type="predicted"/>